<dbReference type="Proteomes" id="UP000044625">
    <property type="component" value="Unassembled WGS sequence"/>
</dbReference>
<gene>
    <name evidence="1" type="ORF">ERS137968_04952</name>
</gene>
<reference evidence="1 2" key="1">
    <citation type="submission" date="2015-03" db="EMBL/GenBank/DDBJ databases">
        <authorList>
            <consortium name="Pathogen Informatics"/>
            <person name="Murphy D."/>
        </authorList>
    </citation>
    <scope>NUCLEOTIDE SEQUENCE [LARGE SCALE GENOMIC DNA]</scope>
    <source>
        <strain evidence="2">type strain: CIP110230</strain>
    </source>
</reference>
<accession>A0ABM9TWA6</accession>
<organism evidence="1 2">
    <name type="scientific">Yersinia pekkanenii</name>
    <dbReference type="NCBI Taxonomy" id="1288385"/>
    <lineage>
        <taxon>Bacteria</taxon>
        <taxon>Pseudomonadati</taxon>
        <taxon>Pseudomonadota</taxon>
        <taxon>Gammaproteobacteria</taxon>
        <taxon>Enterobacterales</taxon>
        <taxon>Yersiniaceae</taxon>
        <taxon>Yersinia</taxon>
    </lineage>
</organism>
<dbReference type="EMBL" id="CWJL01000122">
    <property type="protein sequence ID" value="CRY69794.1"/>
    <property type="molecule type" value="Genomic_DNA"/>
</dbReference>
<sequence length="43" mass="4820">MQRIPKGNITGSFGKHMSVDIIEHAEHSGELLDKETVLVKYPL</sequence>
<proteinExistence type="predicted"/>
<evidence type="ECO:0000313" key="2">
    <source>
        <dbReference type="Proteomes" id="UP000044625"/>
    </source>
</evidence>
<name>A0ABM9TWA6_9GAMM</name>
<evidence type="ECO:0000313" key="1">
    <source>
        <dbReference type="EMBL" id="CRY69794.1"/>
    </source>
</evidence>
<protein>
    <submittedName>
        <fullName evidence="1">Uncharacterized protein</fullName>
    </submittedName>
</protein>
<comment type="caution">
    <text evidence="1">The sequence shown here is derived from an EMBL/GenBank/DDBJ whole genome shotgun (WGS) entry which is preliminary data.</text>
</comment>
<keyword evidence="2" id="KW-1185">Reference proteome</keyword>